<dbReference type="AlphaFoldDB" id="A0A395GZU6"/>
<name>A0A395GZU6_9EURO</name>
<dbReference type="PROSITE" id="PS50075">
    <property type="entry name" value="CARRIER"/>
    <property type="match status" value="1"/>
</dbReference>
<dbReference type="RefSeq" id="XP_025575449.1">
    <property type="nucleotide sequence ID" value="XM_025715742.1"/>
</dbReference>
<evidence type="ECO:0000256" key="3">
    <source>
        <dbReference type="SAM" id="MobiDB-lite"/>
    </source>
</evidence>
<dbReference type="STRING" id="1448316.A0A395GZU6"/>
<feature type="domain" description="Carrier" evidence="4">
    <location>
        <begin position="561"/>
        <end position="639"/>
    </location>
</feature>
<evidence type="ECO:0000256" key="1">
    <source>
        <dbReference type="ARBA" id="ARBA00022450"/>
    </source>
</evidence>
<reference evidence="5 6" key="1">
    <citation type="submission" date="2018-02" db="EMBL/GenBank/DDBJ databases">
        <title>The genomes of Aspergillus section Nigri reveals drivers in fungal speciation.</title>
        <authorList>
            <consortium name="DOE Joint Genome Institute"/>
            <person name="Vesth T.C."/>
            <person name="Nybo J."/>
            <person name="Theobald S."/>
            <person name="Brandl J."/>
            <person name="Frisvad J.C."/>
            <person name="Nielsen K.F."/>
            <person name="Lyhne E.K."/>
            <person name="Kogle M.E."/>
            <person name="Kuo A."/>
            <person name="Riley R."/>
            <person name="Clum A."/>
            <person name="Nolan M."/>
            <person name="Lipzen A."/>
            <person name="Salamov A."/>
            <person name="Henrissat B."/>
            <person name="Wiebenga A."/>
            <person name="De vries R.P."/>
            <person name="Grigoriev I.V."/>
            <person name="Mortensen U.H."/>
            <person name="Andersen M.R."/>
            <person name="Baker S.E."/>
        </authorList>
    </citation>
    <scope>NUCLEOTIDE SEQUENCE [LARGE SCALE GENOMIC DNA]</scope>
    <source>
        <strain evidence="5 6">CBS 121593</strain>
    </source>
</reference>
<evidence type="ECO:0000259" key="4">
    <source>
        <dbReference type="PROSITE" id="PS50075"/>
    </source>
</evidence>
<dbReference type="GeneID" id="37220607"/>
<dbReference type="InterPro" id="IPR009081">
    <property type="entry name" value="PP-bd_ACP"/>
</dbReference>
<dbReference type="Gene3D" id="3.40.50.720">
    <property type="entry name" value="NAD(P)-binding Rossmann-like Domain"/>
    <property type="match status" value="1"/>
</dbReference>
<feature type="compositionally biased region" description="Basic and acidic residues" evidence="3">
    <location>
        <begin position="10"/>
        <end position="22"/>
    </location>
</feature>
<dbReference type="PANTHER" id="PTHR43439">
    <property type="entry name" value="PHENYLACETATE-COENZYME A LIGASE"/>
    <property type="match status" value="1"/>
</dbReference>
<dbReference type="VEuPathDB" id="FungiDB:BO80DRAFT_355226"/>
<dbReference type="SUPFAM" id="SSF47336">
    <property type="entry name" value="ACP-like"/>
    <property type="match status" value="1"/>
</dbReference>
<feature type="region of interest" description="Disordered" evidence="3">
    <location>
        <begin position="1"/>
        <end position="29"/>
    </location>
</feature>
<dbReference type="EMBL" id="KZ824437">
    <property type="protein sequence ID" value="RAL01122.1"/>
    <property type="molecule type" value="Genomic_DNA"/>
</dbReference>
<dbReference type="InterPro" id="IPR051414">
    <property type="entry name" value="Adenylate-forming_Reductase"/>
</dbReference>
<dbReference type="InterPro" id="IPR020845">
    <property type="entry name" value="AMP-binding_CS"/>
</dbReference>
<sequence length="1043" mass="114070">MLNSGTFEPARLHGDSKTETLHRLPPSPPAEEYQINYTIDDVLRNLVRDAPDEPLVGYPQKTHGVADYVYYTPRDLDRFANGAVKQYKQAGLAEFAHPTENRVVSILGPSNLDYIVSLFALSRMGYAVLLLSTRLSTEAYTNLLAKTNCTNLVYAPSSAKAVRQVAETSSVATFAIPEFANYSEEWQQASPNAGTPQESLKWAFIIHSSGSTGLPKPIFQTHGACISNYSTSKGYRALLTLPLYHNHGLSTFFRSLFKRKPISIYNANLPLTGNNVLEAMKATAPESFHGVPYVLKLLCETEGGTDELAKCQQVLFGGSSCPDELGDELVNAGVRLISHYGATELGQLMTSARPQEDKAWNYLRPLASVERFLQWKPLEDGSYECIVLDGLPSKVSSNSDDPPNSFHTRDTFLKHPTIPNAWKYLGRIDDRVTLINGEKVLPVPIEHRVRQSVYVQDNLVFGVSKPIPGLLVVPSPACQGLSSEEILDRIWPDIAAANENAEAFSQISRDMVVILDPNQSYPMTDKGTMIRNRCYMEFSDLIEAAYARLETGAGSGDCRVLELPELEEFLLDLFRTTLGFPDIQSDSDLFEAGVDSLQAIKARGILQAQIDIGSATLAHNVVFDCGTIKKLAAHLYAARTGEGLDSEGELEAMSRLITQYSTFVNRPASEKVVLLTGITGTLGVYILSQLLQQASVKKVFCLVRASSIPNALDRVLSSLSSRSLPIVNAYKIAAFPSALGNEDLGLPSATISELHSSLTHVIHAAWAVNFTVGVRSFEQHIRGIQNLINLCLSSERPSPAEFYFCSSISAAAGTPLPATIREGPIPELAHAQNMGYARSKLVAERIIHAAARTTGMVAKVLRLGQIVGDTVTGKWNPTEAIPLLLQTAKTLGVLPALDETPSWLPVDVVASAVLELSDILSSPTAKSLAQDPAVVYNVQNPRTFRWTEDLLPALRQAGLQFEILPRRQWVQRLRESDPDPVKNPSVKLLDFFAEKYDNDAPGRAGLSFAMEKTESASPSLNGGVDLIGNGLIKKYVDAWGLVW</sequence>
<keyword evidence="2" id="KW-0597">Phosphoprotein</keyword>
<dbReference type="SUPFAM" id="SSF56801">
    <property type="entry name" value="Acetyl-CoA synthetase-like"/>
    <property type="match status" value="1"/>
</dbReference>
<dbReference type="Pfam" id="PF23562">
    <property type="entry name" value="AMP-binding_C_3"/>
    <property type="match status" value="1"/>
</dbReference>
<organism evidence="5 6">
    <name type="scientific">Aspergillus ibericus CBS 121593</name>
    <dbReference type="NCBI Taxonomy" id="1448316"/>
    <lineage>
        <taxon>Eukaryota</taxon>
        <taxon>Fungi</taxon>
        <taxon>Dikarya</taxon>
        <taxon>Ascomycota</taxon>
        <taxon>Pezizomycotina</taxon>
        <taxon>Eurotiomycetes</taxon>
        <taxon>Eurotiomycetidae</taxon>
        <taxon>Eurotiales</taxon>
        <taxon>Aspergillaceae</taxon>
        <taxon>Aspergillus</taxon>
        <taxon>Aspergillus subgen. Circumdati</taxon>
    </lineage>
</organism>
<dbReference type="Pfam" id="PF07993">
    <property type="entry name" value="NAD_binding_4"/>
    <property type="match status" value="1"/>
</dbReference>
<protein>
    <submittedName>
        <fullName evidence="5">Putative NRPS-like enzyme</fullName>
    </submittedName>
</protein>
<dbReference type="Gene3D" id="1.10.1200.10">
    <property type="entry name" value="ACP-like"/>
    <property type="match status" value="1"/>
</dbReference>
<evidence type="ECO:0000313" key="5">
    <source>
        <dbReference type="EMBL" id="RAL01122.1"/>
    </source>
</evidence>
<dbReference type="GO" id="GO:0031177">
    <property type="term" value="F:phosphopantetheine binding"/>
    <property type="evidence" value="ECO:0007669"/>
    <property type="project" value="InterPro"/>
</dbReference>
<dbReference type="InterPro" id="IPR000873">
    <property type="entry name" value="AMP-dep_synth/lig_dom"/>
</dbReference>
<evidence type="ECO:0000256" key="2">
    <source>
        <dbReference type="ARBA" id="ARBA00022553"/>
    </source>
</evidence>
<dbReference type="Pfam" id="PF00501">
    <property type="entry name" value="AMP-binding"/>
    <property type="match status" value="1"/>
</dbReference>
<dbReference type="Proteomes" id="UP000249402">
    <property type="component" value="Unassembled WGS sequence"/>
</dbReference>
<dbReference type="Pfam" id="PF00550">
    <property type="entry name" value="PP-binding"/>
    <property type="match status" value="1"/>
</dbReference>
<dbReference type="SMART" id="SM00823">
    <property type="entry name" value="PKS_PP"/>
    <property type="match status" value="1"/>
</dbReference>
<dbReference type="SUPFAM" id="SSF51735">
    <property type="entry name" value="NAD(P)-binding Rossmann-fold domains"/>
    <property type="match status" value="1"/>
</dbReference>
<dbReference type="InterPro" id="IPR036736">
    <property type="entry name" value="ACP-like_sf"/>
</dbReference>
<dbReference type="InterPro" id="IPR013120">
    <property type="entry name" value="FAR_NAD-bd"/>
</dbReference>
<proteinExistence type="predicted"/>
<keyword evidence="1" id="KW-0596">Phosphopantetheine</keyword>
<dbReference type="PROSITE" id="PS00012">
    <property type="entry name" value="PHOSPHOPANTETHEINE"/>
    <property type="match status" value="1"/>
</dbReference>
<dbReference type="PANTHER" id="PTHR43439:SF2">
    <property type="entry name" value="ENZYME, PUTATIVE (JCVI)-RELATED"/>
    <property type="match status" value="1"/>
</dbReference>
<dbReference type="InterPro" id="IPR042099">
    <property type="entry name" value="ANL_N_sf"/>
</dbReference>
<dbReference type="PROSITE" id="PS00455">
    <property type="entry name" value="AMP_BINDING"/>
    <property type="match status" value="1"/>
</dbReference>
<gene>
    <name evidence="5" type="ORF">BO80DRAFT_355226</name>
</gene>
<dbReference type="Gene3D" id="3.40.50.12780">
    <property type="entry name" value="N-terminal domain of ligase-like"/>
    <property type="match status" value="1"/>
</dbReference>
<accession>A0A395GZU6</accession>
<dbReference type="InterPro" id="IPR036291">
    <property type="entry name" value="NAD(P)-bd_dom_sf"/>
</dbReference>
<keyword evidence="6" id="KW-1185">Reference proteome</keyword>
<dbReference type="InterPro" id="IPR020806">
    <property type="entry name" value="PKS_PP-bd"/>
</dbReference>
<dbReference type="InterPro" id="IPR006162">
    <property type="entry name" value="Ppantetheine_attach_site"/>
</dbReference>
<evidence type="ECO:0000313" key="6">
    <source>
        <dbReference type="Proteomes" id="UP000249402"/>
    </source>
</evidence>
<dbReference type="OrthoDB" id="429813at2759"/>